<comment type="caution">
    <text evidence="5">The sequence shown here is derived from an EMBL/GenBank/DDBJ whole genome shotgun (WGS) entry which is preliminary data.</text>
</comment>
<dbReference type="Gene3D" id="3.40.50.300">
    <property type="entry name" value="P-loop containing nucleotide triphosphate hydrolases"/>
    <property type="match status" value="1"/>
</dbReference>
<evidence type="ECO:0000313" key="6">
    <source>
        <dbReference type="Proteomes" id="UP000275356"/>
    </source>
</evidence>
<feature type="domain" description="ABC transporter" evidence="4">
    <location>
        <begin position="3"/>
        <end position="204"/>
    </location>
</feature>
<dbReference type="PANTHER" id="PTHR42788:SF19">
    <property type="entry name" value="ALIPHATIC SULFONATES IMPORT ATP-BINDING PROTEIN SSUB 2"/>
    <property type="match status" value="1"/>
</dbReference>
<dbReference type="Proteomes" id="UP000275356">
    <property type="component" value="Unassembled WGS sequence"/>
</dbReference>
<gene>
    <name evidence="5" type="ORF">EDD28_2598</name>
</gene>
<dbReference type="GO" id="GO:0016887">
    <property type="term" value="F:ATP hydrolysis activity"/>
    <property type="evidence" value="ECO:0007669"/>
    <property type="project" value="InterPro"/>
</dbReference>
<reference evidence="5 6" key="1">
    <citation type="submission" date="2018-11" db="EMBL/GenBank/DDBJ databases">
        <title>Sequencing the genomes of 1000 actinobacteria strains.</title>
        <authorList>
            <person name="Klenk H.-P."/>
        </authorList>
    </citation>
    <scope>NUCLEOTIDE SEQUENCE [LARGE SCALE GENOMIC DNA]</scope>
    <source>
        <strain evidence="5 6">DSM 13521</strain>
    </source>
</reference>
<evidence type="ECO:0000259" key="4">
    <source>
        <dbReference type="PROSITE" id="PS50893"/>
    </source>
</evidence>
<sequence>MRVDLHELGFRYGDGPWLFRDVSCRLVPGESYALAGPSGSGKSTLLALLAGWLVPTLGQVQRPGIARVGWVFQHPVGTPRRTAVDHVALPLLARGARPARALDEAADLLARFGLAGVVDHEFRALSGGEAQRVMFARAVAADPDLLLLDEPTAQLDRETSTSINATIDSLRSSGRVVVVATHDPDTQERCTERIDLSDESPRPS</sequence>
<dbReference type="EMBL" id="RKHQ01000002">
    <property type="protein sequence ID" value="ROR93190.1"/>
    <property type="molecule type" value="Genomic_DNA"/>
</dbReference>
<dbReference type="SUPFAM" id="SSF52540">
    <property type="entry name" value="P-loop containing nucleoside triphosphate hydrolases"/>
    <property type="match status" value="1"/>
</dbReference>
<protein>
    <submittedName>
        <fullName evidence="5">Putative ABC transport system ATP-binding protein/lipoprotein-releasing system ATP-binding protein</fullName>
    </submittedName>
</protein>
<organism evidence="5 6">
    <name type="scientific">Salana multivorans</name>
    <dbReference type="NCBI Taxonomy" id="120377"/>
    <lineage>
        <taxon>Bacteria</taxon>
        <taxon>Bacillati</taxon>
        <taxon>Actinomycetota</taxon>
        <taxon>Actinomycetes</taxon>
        <taxon>Micrococcales</taxon>
        <taxon>Beutenbergiaceae</taxon>
        <taxon>Salana</taxon>
    </lineage>
</organism>
<dbReference type="AlphaFoldDB" id="A0A3N2D082"/>
<dbReference type="OrthoDB" id="4425833at2"/>
<keyword evidence="3 5" id="KW-0067">ATP-binding</keyword>
<dbReference type="GO" id="GO:0005524">
    <property type="term" value="F:ATP binding"/>
    <property type="evidence" value="ECO:0007669"/>
    <property type="project" value="UniProtKB-KW"/>
</dbReference>
<dbReference type="PROSITE" id="PS50893">
    <property type="entry name" value="ABC_TRANSPORTER_2"/>
    <property type="match status" value="1"/>
</dbReference>
<dbReference type="PROSITE" id="PS00211">
    <property type="entry name" value="ABC_TRANSPORTER_1"/>
    <property type="match status" value="1"/>
</dbReference>
<accession>A0A3N2D082</accession>
<dbReference type="InterPro" id="IPR027417">
    <property type="entry name" value="P-loop_NTPase"/>
</dbReference>
<keyword evidence="6" id="KW-1185">Reference proteome</keyword>
<keyword evidence="5" id="KW-0449">Lipoprotein</keyword>
<dbReference type="RefSeq" id="WP_123740187.1">
    <property type="nucleotide sequence ID" value="NZ_RKHQ01000002.1"/>
</dbReference>
<dbReference type="InterPro" id="IPR050166">
    <property type="entry name" value="ABC_transporter_ATP-bind"/>
</dbReference>
<name>A0A3N2D082_9MICO</name>
<dbReference type="InterPro" id="IPR003593">
    <property type="entry name" value="AAA+_ATPase"/>
</dbReference>
<keyword evidence="2" id="KW-0547">Nucleotide-binding</keyword>
<dbReference type="PANTHER" id="PTHR42788">
    <property type="entry name" value="TAURINE IMPORT ATP-BINDING PROTEIN-RELATED"/>
    <property type="match status" value="1"/>
</dbReference>
<evidence type="ECO:0000256" key="1">
    <source>
        <dbReference type="ARBA" id="ARBA00022448"/>
    </source>
</evidence>
<evidence type="ECO:0000313" key="5">
    <source>
        <dbReference type="EMBL" id="ROR93190.1"/>
    </source>
</evidence>
<evidence type="ECO:0000256" key="3">
    <source>
        <dbReference type="ARBA" id="ARBA00022840"/>
    </source>
</evidence>
<proteinExistence type="predicted"/>
<dbReference type="InterPro" id="IPR017871">
    <property type="entry name" value="ABC_transporter-like_CS"/>
</dbReference>
<dbReference type="SMART" id="SM00382">
    <property type="entry name" value="AAA"/>
    <property type="match status" value="1"/>
</dbReference>
<dbReference type="InterPro" id="IPR003439">
    <property type="entry name" value="ABC_transporter-like_ATP-bd"/>
</dbReference>
<dbReference type="Pfam" id="PF00005">
    <property type="entry name" value="ABC_tran"/>
    <property type="match status" value="1"/>
</dbReference>
<evidence type="ECO:0000256" key="2">
    <source>
        <dbReference type="ARBA" id="ARBA00022741"/>
    </source>
</evidence>
<keyword evidence="1" id="KW-0813">Transport</keyword>